<evidence type="ECO:0000256" key="1">
    <source>
        <dbReference type="SAM" id="MobiDB-lite"/>
    </source>
</evidence>
<name>A0A4U6VR14_SETVI</name>
<dbReference type="AlphaFoldDB" id="A0A4U6VR14"/>
<dbReference type="Proteomes" id="UP000298652">
    <property type="component" value="Chromosome 2"/>
</dbReference>
<evidence type="ECO:0000313" key="2">
    <source>
        <dbReference type="EMBL" id="TKW32271.1"/>
    </source>
</evidence>
<feature type="region of interest" description="Disordered" evidence="1">
    <location>
        <begin position="1"/>
        <end position="30"/>
    </location>
</feature>
<organism evidence="2 3">
    <name type="scientific">Setaria viridis</name>
    <name type="common">Green bristlegrass</name>
    <name type="synonym">Setaria italica subsp. viridis</name>
    <dbReference type="NCBI Taxonomy" id="4556"/>
    <lineage>
        <taxon>Eukaryota</taxon>
        <taxon>Viridiplantae</taxon>
        <taxon>Streptophyta</taxon>
        <taxon>Embryophyta</taxon>
        <taxon>Tracheophyta</taxon>
        <taxon>Spermatophyta</taxon>
        <taxon>Magnoliopsida</taxon>
        <taxon>Liliopsida</taxon>
        <taxon>Poales</taxon>
        <taxon>Poaceae</taxon>
        <taxon>PACMAD clade</taxon>
        <taxon>Panicoideae</taxon>
        <taxon>Panicodae</taxon>
        <taxon>Paniceae</taxon>
        <taxon>Cenchrinae</taxon>
        <taxon>Setaria</taxon>
    </lineage>
</organism>
<dbReference type="Gramene" id="TKW32271">
    <property type="protein sequence ID" value="TKW32271"/>
    <property type="gene ID" value="SEVIR_2G157818v2"/>
</dbReference>
<gene>
    <name evidence="2" type="ORF">SEVIR_2G157818v2</name>
</gene>
<evidence type="ECO:0000313" key="3">
    <source>
        <dbReference type="Proteomes" id="UP000298652"/>
    </source>
</evidence>
<reference evidence="2" key="1">
    <citation type="submission" date="2019-03" db="EMBL/GenBank/DDBJ databases">
        <title>WGS assembly of Setaria viridis.</title>
        <authorList>
            <person name="Huang P."/>
            <person name="Jenkins J."/>
            <person name="Grimwood J."/>
            <person name="Barry K."/>
            <person name="Healey A."/>
            <person name="Mamidi S."/>
            <person name="Sreedasyam A."/>
            <person name="Shu S."/>
            <person name="Feldman M."/>
            <person name="Wu J."/>
            <person name="Yu Y."/>
            <person name="Chen C."/>
            <person name="Johnson J."/>
            <person name="Rokhsar D."/>
            <person name="Baxter I."/>
            <person name="Schmutz J."/>
            <person name="Brutnell T."/>
            <person name="Kellogg E."/>
        </authorList>
    </citation>
    <scope>NUCLEOTIDE SEQUENCE [LARGE SCALE GENOMIC DNA]</scope>
</reference>
<keyword evidence="3" id="KW-1185">Reference proteome</keyword>
<proteinExistence type="predicted"/>
<dbReference type="EMBL" id="CM016553">
    <property type="protein sequence ID" value="TKW32271.1"/>
    <property type="molecule type" value="Genomic_DNA"/>
</dbReference>
<accession>A0A4U6VR14</accession>
<sequence>MGHAAPLHPVPHAGLRRQSPAATTPPALLLNQTRQRLPRSCGRPPCNGADFPEPLLLDGTEPTSREIKRQLIAVVNGESISCASKNPEVFLQVEVASAGWVSLLHNPIPWMAQLQRPHQRCSLYC</sequence>
<protein>
    <submittedName>
        <fullName evidence="2">Uncharacterized protein</fullName>
    </submittedName>
</protein>